<accession>A0A9P1BVJ6</accession>
<dbReference type="AlphaFoldDB" id="A0A9P1BVJ6"/>
<evidence type="ECO:0000256" key="1">
    <source>
        <dbReference type="SAM" id="MobiDB-lite"/>
    </source>
</evidence>
<gene>
    <name evidence="2" type="ORF">C1SCF055_LOCUS8131</name>
</gene>
<sequence>MAKKGGNDETLREELKVLLQAQTEWTEEVERLSEQRDVMMQKAQGSEAALDSERQAIDDLERECHSLELRCCNAKEEAASGRMSTNDSDVVRMQEELNELRRQVEQEQQRQNQEEQQEAKERATRARVDEQCMLLRALLDMVTGTGKLSKTSAVQLLQQLWKKGPEIPEDHPDAWSLLAQQAERHGAARRELLECCNQELRRRQRSAYELLDEEFLPLLLGALKGEGIVEAFERPDAACAQRLSSELLKR</sequence>
<protein>
    <submittedName>
        <fullName evidence="2">Uncharacterized protein</fullName>
    </submittedName>
</protein>
<evidence type="ECO:0000313" key="4">
    <source>
        <dbReference type="Proteomes" id="UP001152797"/>
    </source>
</evidence>
<keyword evidence="4" id="KW-1185">Reference proteome</keyword>
<organism evidence="2">
    <name type="scientific">Cladocopium goreaui</name>
    <dbReference type="NCBI Taxonomy" id="2562237"/>
    <lineage>
        <taxon>Eukaryota</taxon>
        <taxon>Sar</taxon>
        <taxon>Alveolata</taxon>
        <taxon>Dinophyceae</taxon>
        <taxon>Suessiales</taxon>
        <taxon>Symbiodiniaceae</taxon>
        <taxon>Cladocopium</taxon>
    </lineage>
</organism>
<dbReference type="OrthoDB" id="10350211at2759"/>
<comment type="caution">
    <text evidence="2">The sequence shown here is derived from an EMBL/GenBank/DDBJ whole genome shotgun (WGS) entry which is preliminary data.</text>
</comment>
<proteinExistence type="predicted"/>
<dbReference type="Proteomes" id="UP001152797">
    <property type="component" value="Unassembled WGS sequence"/>
</dbReference>
<reference evidence="2" key="1">
    <citation type="submission" date="2022-10" db="EMBL/GenBank/DDBJ databases">
        <authorList>
            <person name="Chen Y."/>
            <person name="Dougan E. K."/>
            <person name="Chan C."/>
            <person name="Rhodes N."/>
            <person name="Thang M."/>
        </authorList>
    </citation>
    <scope>NUCLEOTIDE SEQUENCE</scope>
</reference>
<evidence type="ECO:0000313" key="2">
    <source>
        <dbReference type="EMBL" id="CAI3980236.1"/>
    </source>
</evidence>
<dbReference type="EMBL" id="CAMXCT030000546">
    <property type="protein sequence ID" value="CAL4767548.1"/>
    <property type="molecule type" value="Genomic_DNA"/>
</dbReference>
<dbReference type="EMBL" id="CAMXCT010000546">
    <property type="protein sequence ID" value="CAI3980236.1"/>
    <property type="molecule type" value="Genomic_DNA"/>
</dbReference>
<dbReference type="EMBL" id="CAMXCT020000546">
    <property type="protein sequence ID" value="CAL1133611.1"/>
    <property type="molecule type" value="Genomic_DNA"/>
</dbReference>
<evidence type="ECO:0000313" key="3">
    <source>
        <dbReference type="EMBL" id="CAL1133611.1"/>
    </source>
</evidence>
<name>A0A9P1BVJ6_9DINO</name>
<feature type="region of interest" description="Disordered" evidence="1">
    <location>
        <begin position="102"/>
        <end position="124"/>
    </location>
</feature>
<reference evidence="3" key="2">
    <citation type="submission" date="2024-04" db="EMBL/GenBank/DDBJ databases">
        <authorList>
            <person name="Chen Y."/>
            <person name="Shah S."/>
            <person name="Dougan E. K."/>
            <person name="Thang M."/>
            <person name="Chan C."/>
        </authorList>
    </citation>
    <scope>NUCLEOTIDE SEQUENCE [LARGE SCALE GENOMIC DNA]</scope>
</reference>